<dbReference type="InterPro" id="IPR006015">
    <property type="entry name" value="Universal_stress_UspA"/>
</dbReference>
<dbReference type="Pfam" id="PF09413">
    <property type="entry name" value="DUF2007"/>
    <property type="match status" value="1"/>
</dbReference>
<evidence type="ECO:0000313" key="4">
    <source>
        <dbReference type="EMBL" id="MPL95806.1"/>
    </source>
</evidence>
<reference evidence="4" key="1">
    <citation type="submission" date="2019-08" db="EMBL/GenBank/DDBJ databases">
        <authorList>
            <person name="Kucharzyk K."/>
            <person name="Murdoch R.W."/>
            <person name="Higgins S."/>
            <person name="Loffler F."/>
        </authorList>
    </citation>
    <scope>NUCLEOTIDE SEQUENCE</scope>
</reference>
<evidence type="ECO:0000259" key="3">
    <source>
        <dbReference type="Pfam" id="PF09413"/>
    </source>
</evidence>
<organism evidence="4">
    <name type="scientific">bioreactor metagenome</name>
    <dbReference type="NCBI Taxonomy" id="1076179"/>
    <lineage>
        <taxon>unclassified sequences</taxon>
        <taxon>metagenomes</taxon>
        <taxon>ecological metagenomes</taxon>
    </lineage>
</organism>
<feature type="domain" description="DUF2007" evidence="3">
    <location>
        <begin position="15"/>
        <end position="66"/>
    </location>
</feature>
<comment type="similarity">
    <text evidence="1">Belongs to the universal stress protein A family.</text>
</comment>
<dbReference type="PANTHER" id="PTHR46268:SF6">
    <property type="entry name" value="UNIVERSAL STRESS PROTEIN UP12"/>
    <property type="match status" value="1"/>
</dbReference>
<accession>A0A644VWX7</accession>
<dbReference type="SUPFAM" id="SSF52402">
    <property type="entry name" value="Adenine nucleotide alpha hydrolases-like"/>
    <property type="match status" value="2"/>
</dbReference>
<name>A0A644VWX7_9ZZZZ</name>
<feature type="domain" description="UspA" evidence="2">
    <location>
        <begin position="79"/>
        <end position="228"/>
    </location>
</feature>
<dbReference type="Gene3D" id="3.40.50.12370">
    <property type="match status" value="1"/>
</dbReference>
<dbReference type="PANTHER" id="PTHR46268">
    <property type="entry name" value="STRESS RESPONSE PROTEIN NHAX"/>
    <property type="match status" value="1"/>
</dbReference>
<dbReference type="CDD" id="cd00293">
    <property type="entry name" value="USP-like"/>
    <property type="match status" value="1"/>
</dbReference>
<comment type="caution">
    <text evidence="4">The sequence shown here is derived from an EMBL/GenBank/DDBJ whole genome shotgun (WGS) entry which is preliminary data.</text>
</comment>
<evidence type="ECO:0008006" key="5">
    <source>
        <dbReference type="Google" id="ProtNLM"/>
    </source>
</evidence>
<dbReference type="InterPro" id="IPR006016">
    <property type="entry name" value="UspA"/>
</dbReference>
<dbReference type="Pfam" id="PF00582">
    <property type="entry name" value="Usp"/>
    <property type="match status" value="1"/>
</dbReference>
<dbReference type="EMBL" id="VSSQ01000482">
    <property type="protein sequence ID" value="MPL95806.1"/>
    <property type="molecule type" value="Genomic_DNA"/>
</dbReference>
<evidence type="ECO:0000256" key="1">
    <source>
        <dbReference type="ARBA" id="ARBA00008791"/>
    </source>
</evidence>
<proteinExistence type="inferred from homology"/>
<gene>
    <name evidence="4" type="ORF">SDC9_41978</name>
</gene>
<protein>
    <recommendedName>
        <fullName evidence="5">UspA domain-containing protein</fullName>
    </recommendedName>
</protein>
<sequence length="365" mass="41800">MEDKLVTLAIRTYQRAQMIKTVLEEEGIETAIHNLNLENPEMAVGVRVRIKESDLPRALKIVEEMEKAWEDEKPVRDSKTVLIPVDFADQVPKTIDFGFKMAENIGAEIVFLYVYFTPAFTISMNNDVSTYSISDSELLRRIISSANADVENMGNLIKKRIANGELPNLKYRFELKEGVPEDQILDYCKKYSPDLVVMGSRGKKISNELLGSVTAEVMESCETPVFAIPIMIRQEKFTDLKKIAFITNFDQKDLIAIDKVISTFDNSELEICFIHAADKKHVWDEIMLSGIKAYFSNHYPKLKTNYAVVESTDSPEKINEFVEQMQIDVLAFNTRRKKLFARIFNPGLAYKMIYHSDIPLFVTHV</sequence>
<dbReference type="AlphaFoldDB" id="A0A644VWX7"/>
<evidence type="ECO:0000259" key="2">
    <source>
        <dbReference type="Pfam" id="PF00582"/>
    </source>
</evidence>
<dbReference type="InterPro" id="IPR018551">
    <property type="entry name" value="DUF2007"/>
</dbReference>
<dbReference type="PRINTS" id="PR01438">
    <property type="entry name" value="UNVRSLSTRESS"/>
</dbReference>